<dbReference type="SUPFAM" id="SSF50978">
    <property type="entry name" value="WD40 repeat-like"/>
    <property type="match status" value="1"/>
</dbReference>
<gene>
    <name evidence="6" type="ORF">M378DRAFT_10566</name>
</gene>
<dbReference type="PROSITE" id="PS50294">
    <property type="entry name" value="WD_REPEATS_REGION"/>
    <property type="match status" value="8"/>
</dbReference>
<feature type="domain" description="NACHT" evidence="5">
    <location>
        <begin position="416"/>
        <end position="560"/>
    </location>
</feature>
<sequence length="1289" mass="140656">MSKFFKRKEKQTDTDPKTNIEQPTIQVNEERLEHGETSGRKEKSKGKKFFSVGACQALACVQSLTPGQNIFSHSRSGSGRYSSGGHSEGGYSTEHQALPDPAAYTTTRDGKPSDLGGIAKPDDQTVHGSTSNIAEVEGQEQSKKSINPPTEEPPVQESVVVQDAIDRAEQRVQTMHTIGSAAQKVAEIGAQGDAGLAKVDTVSDLLQPLKIFDSVVKALGDLHPYVKIALSILSWASQARLCLTPTINTDADLLSRIADVYKFLVKDGQLKEIVSMKDILAQTSEVILECAKFIQSYSQPNFFERLGKGMFSSIEGVIAKYNKTVDGLMQQFQQYALRDVLTTTHDVLATTRGVREAVKDTLEELKRLGDNQSLNGIAYAEREGLNDTKACLDGTREEILGEVIDWFNNPDTNTPRILWLSGRAGTGKSAIAHTIARALKDAGALGSCFRFEKGDVNRYMKLFTTISRDLAGRDLRLKQALANVIARDPSIGTTDDVTQQWKSLIMGPLSATDIVGRLVIVIDALDESGDDESRRHILKIFAEQTALLPHSIRVLITSRPLQDIRDAFEGVAHVQAKSLDDIPLSSTERDIESYISDQLKDTHNSFTPVEIAQLAKRSDGLFEWARLACGYAQSRKAGFSKKERIAKLLSHSGRGTTLLDHIYTDILTDVIEEDEEVLTRFRSVMRHVLFTLEPLPLGALLNMHRSIQVEDDEYDAGPTVLHPMASILACLHDASMPIRLLHSSFRDFLTDRNRSGRFFIDAADAHLDLALASLYAMRQKLQFNICRLESSYVRNSEIGDLLQRVRLYISPELSYSCRFLANHVGGIAFNLQVAHALLVILGSEQTLFWIETLSALQSLNVLHGSLTIIAKWLEDKEGFELCTAIAKDGLHFVQNFGNGKWAVSGSNDGSIRVWDVEIGVLVGNPLTGHIGGVYSVAFSPDGKQIVSGSEDGIFIWGAMTGLLVREIRGHDGAVRSVAFSPDGERIVSGSKDCTICIWDTKTGQMVDMPLEGHFGTVCSVAFSPNGQKIASGSSDMTICIWDVKTGLQVCFPLQGHSAEVYSAAFSPDSKKIVSGSADKTICVWDAETGFQIGSLLTGHTSAIYSVSFFLNGNWVLSGSGDFTMGLWDIESGTPVCSPFKCHDRGVRTVAISSDGNKIMSGSWDKNVYIRDFEVLQVGTFSKGHTNKIYSVALSPDGNQVVSGSGDCNICIWDVMTGALVRGPIKGHSGAVRSVAFSSDGKKIASGPEDMTICIWDANTGLQLVNPLKGHTKRILSIAFSPDDQKIVSG</sequence>
<dbReference type="InParanoid" id="A0A0C2XA67"/>
<dbReference type="InterPro" id="IPR001680">
    <property type="entry name" value="WD40_rpt"/>
</dbReference>
<feature type="repeat" description="WD" evidence="3">
    <location>
        <begin position="1139"/>
        <end position="1173"/>
    </location>
</feature>
<dbReference type="SUPFAM" id="SSF52540">
    <property type="entry name" value="P-loop containing nucleoside triphosphate hydrolases"/>
    <property type="match status" value="1"/>
</dbReference>
<dbReference type="PROSITE" id="PS50082">
    <property type="entry name" value="WD_REPEATS_2"/>
    <property type="match status" value="10"/>
</dbReference>
<dbReference type="PANTHER" id="PTHR44019:SF8">
    <property type="entry name" value="POC1 CENTRIOLAR PROTEIN HOMOLOG"/>
    <property type="match status" value="1"/>
</dbReference>
<feature type="compositionally biased region" description="Basic and acidic residues" evidence="4">
    <location>
        <begin position="28"/>
        <end position="41"/>
    </location>
</feature>
<dbReference type="CDD" id="cd00200">
    <property type="entry name" value="WD40"/>
    <property type="match status" value="1"/>
</dbReference>
<dbReference type="STRING" id="946122.A0A0C2XA67"/>
<feature type="repeat" description="WD" evidence="3">
    <location>
        <begin position="1096"/>
        <end position="1137"/>
    </location>
</feature>
<dbReference type="InterPro" id="IPR019775">
    <property type="entry name" value="WD40_repeat_CS"/>
</dbReference>
<keyword evidence="1 3" id="KW-0853">WD repeat</keyword>
<feature type="repeat" description="WD" evidence="3">
    <location>
        <begin position="1181"/>
        <end position="1222"/>
    </location>
</feature>
<dbReference type="SMART" id="SM00320">
    <property type="entry name" value="WD40"/>
    <property type="match status" value="9"/>
</dbReference>
<dbReference type="Proteomes" id="UP000054549">
    <property type="component" value="Unassembled WGS sequence"/>
</dbReference>
<dbReference type="InterPro" id="IPR036322">
    <property type="entry name" value="WD40_repeat_dom_sf"/>
</dbReference>
<dbReference type="InterPro" id="IPR027417">
    <property type="entry name" value="P-loop_NTPase"/>
</dbReference>
<evidence type="ECO:0000256" key="1">
    <source>
        <dbReference type="ARBA" id="ARBA00022574"/>
    </source>
</evidence>
<keyword evidence="7" id="KW-1185">Reference proteome</keyword>
<feature type="compositionally biased region" description="Low complexity" evidence="4">
    <location>
        <begin position="72"/>
        <end position="92"/>
    </location>
</feature>
<dbReference type="Pfam" id="PF24883">
    <property type="entry name" value="NPHP3_N"/>
    <property type="match status" value="1"/>
</dbReference>
<dbReference type="InterPro" id="IPR050505">
    <property type="entry name" value="WDR55/POC1"/>
</dbReference>
<feature type="repeat" description="WD" evidence="3">
    <location>
        <begin position="1010"/>
        <end position="1046"/>
    </location>
</feature>
<evidence type="ECO:0000259" key="5">
    <source>
        <dbReference type="PROSITE" id="PS50837"/>
    </source>
</evidence>
<dbReference type="InterPro" id="IPR020472">
    <property type="entry name" value="WD40_PAC1"/>
</dbReference>
<feature type="repeat" description="WD" evidence="3">
    <location>
        <begin position="1267"/>
        <end position="1289"/>
    </location>
</feature>
<organism evidence="6 7">
    <name type="scientific">Amanita muscaria (strain Koide BX008)</name>
    <dbReference type="NCBI Taxonomy" id="946122"/>
    <lineage>
        <taxon>Eukaryota</taxon>
        <taxon>Fungi</taxon>
        <taxon>Dikarya</taxon>
        <taxon>Basidiomycota</taxon>
        <taxon>Agaricomycotina</taxon>
        <taxon>Agaricomycetes</taxon>
        <taxon>Agaricomycetidae</taxon>
        <taxon>Agaricales</taxon>
        <taxon>Pluteineae</taxon>
        <taxon>Amanitaceae</taxon>
        <taxon>Amanita</taxon>
    </lineage>
</organism>
<protein>
    <recommendedName>
        <fullName evidence="5">NACHT domain-containing protein</fullName>
    </recommendedName>
</protein>
<feature type="repeat" description="WD" evidence="3">
    <location>
        <begin position="926"/>
        <end position="952"/>
    </location>
</feature>
<feature type="repeat" description="WD" evidence="3">
    <location>
        <begin position="1224"/>
        <end position="1265"/>
    </location>
</feature>
<evidence type="ECO:0000313" key="7">
    <source>
        <dbReference type="Proteomes" id="UP000054549"/>
    </source>
</evidence>
<name>A0A0C2XA67_AMAMK</name>
<dbReference type="PROSITE" id="PS50837">
    <property type="entry name" value="NACHT"/>
    <property type="match status" value="1"/>
</dbReference>
<dbReference type="Pfam" id="PF00400">
    <property type="entry name" value="WD40"/>
    <property type="match status" value="10"/>
</dbReference>
<feature type="region of interest" description="Disordered" evidence="4">
    <location>
        <begin position="1"/>
        <end position="46"/>
    </location>
</feature>
<evidence type="ECO:0000256" key="2">
    <source>
        <dbReference type="ARBA" id="ARBA00022737"/>
    </source>
</evidence>
<dbReference type="InterPro" id="IPR056884">
    <property type="entry name" value="NPHP3-like_N"/>
</dbReference>
<dbReference type="Gene3D" id="2.130.10.10">
    <property type="entry name" value="YVTN repeat-like/Quinoprotein amine dehydrogenase"/>
    <property type="match status" value="3"/>
</dbReference>
<dbReference type="Gene3D" id="3.40.50.300">
    <property type="entry name" value="P-loop containing nucleotide triphosphate hydrolases"/>
    <property type="match status" value="1"/>
</dbReference>
<dbReference type="InterPro" id="IPR007111">
    <property type="entry name" value="NACHT_NTPase"/>
</dbReference>
<dbReference type="PRINTS" id="PR00320">
    <property type="entry name" value="GPROTEINBRPT"/>
</dbReference>
<proteinExistence type="predicted"/>
<evidence type="ECO:0000256" key="4">
    <source>
        <dbReference type="SAM" id="MobiDB-lite"/>
    </source>
</evidence>
<dbReference type="OrthoDB" id="163438at2759"/>
<keyword evidence="2" id="KW-0677">Repeat</keyword>
<feature type="repeat" description="WD" evidence="3">
    <location>
        <begin position="1053"/>
        <end position="1094"/>
    </location>
</feature>
<accession>A0A0C2XA67</accession>
<dbReference type="PANTHER" id="PTHR44019">
    <property type="entry name" value="WD REPEAT-CONTAINING PROTEIN 55"/>
    <property type="match status" value="1"/>
</dbReference>
<dbReference type="PROSITE" id="PS00678">
    <property type="entry name" value="WD_REPEATS_1"/>
    <property type="match status" value="7"/>
</dbReference>
<dbReference type="HOGENOM" id="CLU_000288_6_0_1"/>
<reference evidence="6 7" key="1">
    <citation type="submission" date="2014-04" db="EMBL/GenBank/DDBJ databases">
        <title>Evolutionary Origins and Diversification of the Mycorrhizal Mutualists.</title>
        <authorList>
            <consortium name="DOE Joint Genome Institute"/>
            <consortium name="Mycorrhizal Genomics Consortium"/>
            <person name="Kohler A."/>
            <person name="Kuo A."/>
            <person name="Nagy L.G."/>
            <person name="Floudas D."/>
            <person name="Copeland A."/>
            <person name="Barry K.W."/>
            <person name="Cichocki N."/>
            <person name="Veneault-Fourrey C."/>
            <person name="LaButti K."/>
            <person name="Lindquist E.A."/>
            <person name="Lipzen A."/>
            <person name="Lundell T."/>
            <person name="Morin E."/>
            <person name="Murat C."/>
            <person name="Riley R."/>
            <person name="Ohm R."/>
            <person name="Sun H."/>
            <person name="Tunlid A."/>
            <person name="Henrissat B."/>
            <person name="Grigoriev I.V."/>
            <person name="Hibbett D.S."/>
            <person name="Martin F."/>
        </authorList>
    </citation>
    <scope>NUCLEOTIDE SEQUENCE [LARGE SCALE GENOMIC DNA]</scope>
    <source>
        <strain evidence="6 7">Koide BX008</strain>
    </source>
</reference>
<dbReference type="InterPro" id="IPR015943">
    <property type="entry name" value="WD40/YVTN_repeat-like_dom_sf"/>
</dbReference>
<feature type="repeat" description="WD" evidence="3">
    <location>
        <begin position="898"/>
        <end position="917"/>
    </location>
</feature>
<dbReference type="EMBL" id="KN818240">
    <property type="protein sequence ID" value="KIL65683.1"/>
    <property type="molecule type" value="Genomic_DNA"/>
</dbReference>
<evidence type="ECO:0000256" key="3">
    <source>
        <dbReference type="PROSITE-ProRule" id="PRU00221"/>
    </source>
</evidence>
<evidence type="ECO:0000313" key="6">
    <source>
        <dbReference type="EMBL" id="KIL65683.1"/>
    </source>
</evidence>
<feature type="region of interest" description="Disordered" evidence="4">
    <location>
        <begin position="71"/>
        <end position="155"/>
    </location>
</feature>
<feature type="repeat" description="WD" evidence="3">
    <location>
        <begin position="967"/>
        <end position="1008"/>
    </location>
</feature>